<dbReference type="RefSeq" id="WP_208344066.1">
    <property type="nucleotide sequence ID" value="NZ_CAWQFN010000474.1"/>
</dbReference>
<proteinExistence type="predicted"/>
<accession>A0AAP5I682</accession>
<sequence>MVKKSGLGRQDDFSKNSKIPQVPKLSQLREGDRASFILRPDNSLLPHLPCDGIQINDNPDLRITGKGGRQVGENILYDPAQELNYRSQYQRYLRSLWYAPSYTEEKNNKITYFFCSSSSPTGYWEVVVGGGGTYLNFAPPVLTIICPRPFNLQDYVALDTDGESIAWSQQQGRTTIISPAGGNGSLNPTIVIVGTRSPLDPPILLLAELEDNTSVFNYLLIRTTVAEIVDGMSGMESGLVVDGGPQLTIPCSFAPIPGTPNTAFTWSSGTIEITWNPPPSHSSWITEYRLQQDIDGSYQTVQSISPTNRRATVGLGNYYRILTIFNVLGRGYSATESCRIRFSSNPPYVVLGCDRVNGQSGMDGKLTVTQYPLSVVNYFVPKDEINGQSGMDGKLTVTQYPLSVVNYFIPKDEINGQSGMDGKFVTTIYNLTGGIVG</sequence>
<evidence type="ECO:0000313" key="2">
    <source>
        <dbReference type="EMBL" id="MDR9893235.1"/>
    </source>
</evidence>
<feature type="region of interest" description="Disordered" evidence="1">
    <location>
        <begin position="1"/>
        <end position="24"/>
    </location>
</feature>
<name>A0AAP5I682_9CYAN</name>
<dbReference type="EMBL" id="JAALHA020000001">
    <property type="protein sequence ID" value="MDR9893235.1"/>
    <property type="molecule type" value="Genomic_DNA"/>
</dbReference>
<protein>
    <submittedName>
        <fullName evidence="2">Fibronectin type III domain-containing protein</fullName>
    </submittedName>
</protein>
<evidence type="ECO:0000313" key="3">
    <source>
        <dbReference type="Proteomes" id="UP000667802"/>
    </source>
</evidence>
<dbReference type="InterPro" id="IPR013783">
    <property type="entry name" value="Ig-like_fold"/>
</dbReference>
<dbReference type="CDD" id="cd00063">
    <property type="entry name" value="FN3"/>
    <property type="match status" value="1"/>
</dbReference>
<comment type="caution">
    <text evidence="2">The sequence shown here is derived from an EMBL/GenBank/DDBJ whole genome shotgun (WGS) entry which is preliminary data.</text>
</comment>
<dbReference type="SUPFAM" id="SSF49265">
    <property type="entry name" value="Fibronectin type III"/>
    <property type="match status" value="1"/>
</dbReference>
<reference evidence="3" key="1">
    <citation type="journal article" date="2021" name="Science">
        <title>Hunting the eagle killer: A cyanobacterial neurotoxin causes vacuolar myelinopathy.</title>
        <authorList>
            <person name="Breinlinger S."/>
            <person name="Phillips T.J."/>
            <person name="Haram B.N."/>
            <person name="Mares J."/>
            <person name="Martinez Yerena J.A."/>
            <person name="Hrouzek P."/>
            <person name="Sobotka R."/>
            <person name="Henderson W.M."/>
            <person name="Schmieder P."/>
            <person name="Williams S.M."/>
            <person name="Lauderdale J.D."/>
            <person name="Wilde H.D."/>
            <person name="Gerrin W."/>
            <person name="Kust A."/>
            <person name="Washington J.W."/>
            <person name="Wagner C."/>
            <person name="Geier B."/>
            <person name="Liebeke M."/>
            <person name="Enke H."/>
            <person name="Niedermeyer T.H.J."/>
            <person name="Wilde S.B."/>
        </authorList>
    </citation>
    <scope>NUCLEOTIDE SEQUENCE [LARGE SCALE GENOMIC DNA]</scope>
    <source>
        <strain evidence="3">Thurmond2011</strain>
    </source>
</reference>
<gene>
    <name evidence="2" type="ORF">G7B40_001370</name>
</gene>
<evidence type="ECO:0000256" key="1">
    <source>
        <dbReference type="SAM" id="MobiDB-lite"/>
    </source>
</evidence>
<dbReference type="Gene3D" id="2.60.40.10">
    <property type="entry name" value="Immunoglobulins"/>
    <property type="match status" value="1"/>
</dbReference>
<dbReference type="InterPro" id="IPR003961">
    <property type="entry name" value="FN3_dom"/>
</dbReference>
<dbReference type="Proteomes" id="UP000667802">
    <property type="component" value="Unassembled WGS sequence"/>
</dbReference>
<keyword evidence="3" id="KW-1185">Reference proteome</keyword>
<dbReference type="AlphaFoldDB" id="A0AAP5I682"/>
<organism evidence="2 3">
    <name type="scientific">Aetokthonos hydrillicola Thurmond2011</name>
    <dbReference type="NCBI Taxonomy" id="2712845"/>
    <lineage>
        <taxon>Bacteria</taxon>
        <taxon>Bacillati</taxon>
        <taxon>Cyanobacteriota</taxon>
        <taxon>Cyanophyceae</taxon>
        <taxon>Nostocales</taxon>
        <taxon>Hapalosiphonaceae</taxon>
        <taxon>Aetokthonos</taxon>
    </lineage>
</organism>
<dbReference type="InterPro" id="IPR036116">
    <property type="entry name" value="FN3_sf"/>
</dbReference>